<evidence type="ECO:0000313" key="3">
    <source>
        <dbReference type="Proteomes" id="UP000218598"/>
    </source>
</evidence>
<dbReference type="Proteomes" id="UP000218598">
    <property type="component" value="Unassembled WGS sequence"/>
</dbReference>
<dbReference type="AlphaFoldDB" id="A0A2A3YM09"/>
<accession>A0A2A3YM09</accession>
<dbReference type="RefSeq" id="WP_096163930.1">
    <property type="nucleotide sequence ID" value="NZ_BAAAIQ010000005.1"/>
</dbReference>
<protein>
    <submittedName>
        <fullName evidence="2">Uncharacterized protein</fullName>
    </submittedName>
</protein>
<keyword evidence="1" id="KW-0472">Membrane</keyword>
<evidence type="ECO:0000313" key="2">
    <source>
        <dbReference type="EMBL" id="PCC40145.1"/>
    </source>
</evidence>
<reference evidence="2 3" key="1">
    <citation type="journal article" date="2017" name="Elife">
        <title>Extensive horizontal gene transfer in cheese-associated bacteria.</title>
        <authorList>
            <person name="Bonham K.S."/>
            <person name="Wolfe B.E."/>
            <person name="Dutton R.J."/>
        </authorList>
    </citation>
    <scope>NUCLEOTIDE SEQUENCE [LARGE SCALE GENOMIC DNA]</scope>
    <source>
        <strain evidence="2 3">341_9</strain>
    </source>
</reference>
<dbReference type="EMBL" id="NRGR01000008">
    <property type="protein sequence ID" value="PCC40145.1"/>
    <property type="molecule type" value="Genomic_DNA"/>
</dbReference>
<evidence type="ECO:0000256" key="1">
    <source>
        <dbReference type="SAM" id="Phobius"/>
    </source>
</evidence>
<comment type="caution">
    <text evidence="2">The sequence shown here is derived from an EMBL/GenBank/DDBJ whole genome shotgun (WGS) entry which is preliminary data.</text>
</comment>
<name>A0A2A3YM09_9MICO</name>
<gene>
    <name evidence="2" type="ORF">CIK66_05800</name>
</gene>
<proteinExistence type="predicted"/>
<organism evidence="2 3">
    <name type="scientific">Brachybacterium alimentarium</name>
    <dbReference type="NCBI Taxonomy" id="47845"/>
    <lineage>
        <taxon>Bacteria</taxon>
        <taxon>Bacillati</taxon>
        <taxon>Actinomycetota</taxon>
        <taxon>Actinomycetes</taxon>
        <taxon>Micrococcales</taxon>
        <taxon>Dermabacteraceae</taxon>
        <taxon>Brachybacterium</taxon>
    </lineage>
</organism>
<dbReference type="GeneID" id="95326558"/>
<keyword evidence="1" id="KW-0812">Transmembrane</keyword>
<feature type="transmembrane region" description="Helical" evidence="1">
    <location>
        <begin position="150"/>
        <end position="176"/>
    </location>
</feature>
<keyword evidence="3" id="KW-1185">Reference proteome</keyword>
<feature type="transmembrane region" description="Helical" evidence="1">
    <location>
        <begin position="22"/>
        <end position="55"/>
    </location>
</feature>
<keyword evidence="1" id="KW-1133">Transmembrane helix</keyword>
<dbReference type="OrthoDB" id="4794295at2"/>
<sequence>MAYQQPYGTYYEPRRKRGLKRIIFGSLGIIANGIGLLVMPILAGVVVMMIAMLSVTPVPSGSDSVTFDASSSSLHFVYVPTTEANSASCTVEDGAGVNWEPEVTTLTATVDGTEYTPVGQLDVTSDQEVTITCAGAGDVAIGEVGVGGTLIALVIGLVIPIVLGLLAIALLVWGIIARVRS</sequence>